<gene>
    <name evidence="6" type="ordered locus">Daes_1516</name>
</gene>
<keyword evidence="3" id="KW-0408">Iron</keyword>
<proteinExistence type="predicted"/>
<reference evidence="7" key="1">
    <citation type="submission" date="2010-12" db="EMBL/GenBank/DDBJ databases">
        <title>Complete sequence of Desulfovibrio aespoeensis Aspo-2.</title>
        <authorList>
            <consortium name="US DOE Joint Genome Institute"/>
            <person name="Lucas S."/>
            <person name="Copeland A."/>
            <person name="Lapidus A."/>
            <person name="Cheng J.-F."/>
            <person name="Goodwin L."/>
            <person name="Pitluck S."/>
            <person name="Chertkov O."/>
            <person name="Misra M."/>
            <person name="Detter J.C."/>
            <person name="Han C."/>
            <person name="Tapia R."/>
            <person name="Land M."/>
            <person name="Hauser L."/>
            <person name="Kyrpides N."/>
            <person name="Ivanova N."/>
            <person name="Ovchinnikova G."/>
            <person name="Pedersen K."/>
            <person name="Jagevall S."/>
            <person name="Hazen T."/>
            <person name="Woyke T."/>
        </authorList>
    </citation>
    <scope>NUCLEOTIDE SEQUENCE [LARGE SCALE GENOMIC DNA]</scope>
    <source>
        <strain evidence="7">ATCC 700646 / DSM 10631 / Aspo-2</strain>
    </source>
</reference>
<dbReference type="PANTHER" id="PTHR10359">
    <property type="entry name" value="A/G-SPECIFIC ADENINE GLYCOSYLASE/ENDONUCLEASE III"/>
    <property type="match status" value="1"/>
</dbReference>
<dbReference type="AlphaFoldDB" id="E6VWM9"/>
<name>E6VWM9_PSEA9</name>
<dbReference type="PANTHER" id="PTHR10359:SF19">
    <property type="entry name" value="DNA REPAIR GLYCOSYLASE MJ1434-RELATED"/>
    <property type="match status" value="1"/>
</dbReference>
<feature type="domain" description="HhH-GPD" evidence="5">
    <location>
        <begin position="38"/>
        <end position="197"/>
    </location>
</feature>
<dbReference type="GO" id="GO:0046872">
    <property type="term" value="F:metal ion binding"/>
    <property type="evidence" value="ECO:0007669"/>
    <property type="project" value="UniProtKB-KW"/>
</dbReference>
<keyword evidence="1" id="KW-0004">4Fe-4S</keyword>
<evidence type="ECO:0000256" key="4">
    <source>
        <dbReference type="ARBA" id="ARBA00023014"/>
    </source>
</evidence>
<dbReference type="SMART" id="SM00478">
    <property type="entry name" value="ENDO3c"/>
    <property type="match status" value="1"/>
</dbReference>
<accession>E6VWM9</accession>
<evidence type="ECO:0000256" key="2">
    <source>
        <dbReference type="ARBA" id="ARBA00022723"/>
    </source>
</evidence>
<keyword evidence="2" id="KW-0479">Metal-binding</keyword>
<dbReference type="GO" id="GO:0051539">
    <property type="term" value="F:4 iron, 4 sulfur cluster binding"/>
    <property type="evidence" value="ECO:0007669"/>
    <property type="project" value="UniProtKB-KW"/>
</dbReference>
<dbReference type="GO" id="GO:0003824">
    <property type="term" value="F:catalytic activity"/>
    <property type="evidence" value="ECO:0007669"/>
    <property type="project" value="InterPro"/>
</dbReference>
<evidence type="ECO:0000313" key="7">
    <source>
        <dbReference type="Proteomes" id="UP000002191"/>
    </source>
</evidence>
<dbReference type="STRING" id="643562.Daes_1516"/>
<dbReference type="SUPFAM" id="SSF48150">
    <property type="entry name" value="DNA-glycosylase"/>
    <property type="match status" value="1"/>
</dbReference>
<dbReference type="InterPro" id="IPR003265">
    <property type="entry name" value="HhH-GPD_domain"/>
</dbReference>
<dbReference type="Gene3D" id="1.10.1670.10">
    <property type="entry name" value="Helix-hairpin-Helix base-excision DNA repair enzymes (C-terminal)"/>
    <property type="match status" value="1"/>
</dbReference>
<organism evidence="6 7">
    <name type="scientific">Pseudodesulfovibrio aespoeensis (strain ATCC 700646 / DSM 10631 / Aspo-2)</name>
    <name type="common">Desulfovibrio aespoeensis</name>
    <dbReference type="NCBI Taxonomy" id="643562"/>
    <lineage>
        <taxon>Bacteria</taxon>
        <taxon>Pseudomonadati</taxon>
        <taxon>Thermodesulfobacteriota</taxon>
        <taxon>Desulfovibrionia</taxon>
        <taxon>Desulfovibrionales</taxon>
        <taxon>Desulfovibrionaceae</taxon>
    </lineage>
</organism>
<dbReference type="GO" id="GO:0006284">
    <property type="term" value="P:base-excision repair"/>
    <property type="evidence" value="ECO:0007669"/>
    <property type="project" value="InterPro"/>
</dbReference>
<protein>
    <submittedName>
        <fullName evidence="6">HhH-GPD family protein</fullName>
    </submittedName>
</protein>
<keyword evidence="7" id="KW-1185">Reference proteome</keyword>
<dbReference type="eggNOG" id="COG2231">
    <property type="taxonomic scope" value="Bacteria"/>
</dbReference>
<keyword evidence="4" id="KW-0411">Iron-sulfur</keyword>
<dbReference type="CDD" id="cd00056">
    <property type="entry name" value="ENDO3c"/>
    <property type="match status" value="1"/>
</dbReference>
<dbReference type="OrthoDB" id="9802365at2"/>
<dbReference type="Gene3D" id="1.10.340.30">
    <property type="entry name" value="Hypothetical protein, domain 2"/>
    <property type="match status" value="1"/>
</dbReference>
<dbReference type="InterPro" id="IPR011257">
    <property type="entry name" value="DNA_glycosylase"/>
</dbReference>
<dbReference type="KEGG" id="das:Daes_1516"/>
<evidence type="ECO:0000256" key="1">
    <source>
        <dbReference type="ARBA" id="ARBA00022485"/>
    </source>
</evidence>
<dbReference type="Proteomes" id="UP000002191">
    <property type="component" value="Chromosome"/>
</dbReference>
<sequence precursor="true">MSRAATITGMYHAMLATLGPSRWWPGDTPFEIAVGAILTQNTNWRNVEKAIANLKARDLLSARAMHALDTGELAELIRPAGYYNIKAARLRNFLNFLNDEAGFEIESLKTQGMDELRSKVLSINGVGPETADSILLYALEMPTFVVDAYTYRMMDRHGLAHEGIDYHGLRSIFMDALPEDVSLYNEFHALIVRVGKDWCRKKAGLCATCPLQPFLDESP</sequence>
<dbReference type="EMBL" id="CP002431">
    <property type="protein sequence ID" value="ADU62530.1"/>
    <property type="molecule type" value="Genomic_DNA"/>
</dbReference>
<evidence type="ECO:0000313" key="6">
    <source>
        <dbReference type="EMBL" id="ADU62530.1"/>
    </source>
</evidence>
<dbReference type="RefSeq" id="WP_013514457.1">
    <property type="nucleotide sequence ID" value="NC_014844.1"/>
</dbReference>
<reference evidence="6 7" key="2">
    <citation type="journal article" date="2014" name="Genome Announc.">
        <title>Complete Genome Sequence of the Subsurface, Mesophilic Sulfate-Reducing Bacterium Desulfovibrio aespoeensis Aspo-2.</title>
        <authorList>
            <person name="Pedersen K."/>
            <person name="Bengtsson A."/>
            <person name="Edlund J."/>
            <person name="Rabe L."/>
            <person name="Hazen T."/>
            <person name="Chakraborty R."/>
            <person name="Goodwin L."/>
            <person name="Shapiro N."/>
        </authorList>
    </citation>
    <scope>NUCLEOTIDE SEQUENCE [LARGE SCALE GENOMIC DNA]</scope>
    <source>
        <strain evidence="7">ATCC 700646 / DSM 10631 / Aspo-2</strain>
    </source>
</reference>
<evidence type="ECO:0000256" key="3">
    <source>
        <dbReference type="ARBA" id="ARBA00023004"/>
    </source>
</evidence>
<dbReference type="PIRSF" id="PIRSF001435">
    <property type="entry name" value="Nth"/>
    <property type="match status" value="1"/>
</dbReference>
<dbReference type="HOGENOM" id="CLU_012862_6_0_7"/>
<evidence type="ECO:0000259" key="5">
    <source>
        <dbReference type="SMART" id="SM00478"/>
    </source>
</evidence>
<dbReference type="InterPro" id="IPR023170">
    <property type="entry name" value="HhH_base_excis_C"/>
</dbReference>
<dbReference type="Pfam" id="PF00730">
    <property type="entry name" value="HhH-GPD"/>
    <property type="match status" value="1"/>
</dbReference>